<evidence type="ECO:0000313" key="1">
    <source>
        <dbReference type="EMBL" id="WAW09571.1"/>
    </source>
</evidence>
<gene>
    <name evidence="1" type="ORF">NB640_10060</name>
</gene>
<reference evidence="1" key="1">
    <citation type="journal article" date="2022" name="Front. Microbiol.">
        <title>New perspectives on an old grouping: The genomic and phenotypic variability of Oxalobacter formigenes and the implications for calcium oxalate stone prevention.</title>
        <authorList>
            <person name="Chmiel J.A."/>
            <person name="Carr C."/>
            <person name="Stuivenberg G.A."/>
            <person name="Venema R."/>
            <person name="Chanyi R.M."/>
            <person name="Al K.F."/>
            <person name="Giguere D."/>
            <person name="Say H."/>
            <person name="Akouris P.P."/>
            <person name="Dominguez Romero S.A."/>
            <person name="Kwong A."/>
            <person name="Tai V."/>
            <person name="Koval S.F."/>
            <person name="Razvi H."/>
            <person name="Bjazevic J."/>
            <person name="Burton J.P."/>
        </authorList>
    </citation>
    <scope>NUCLEOTIDE SEQUENCE</scope>
    <source>
        <strain evidence="1">WoOx3</strain>
    </source>
</reference>
<dbReference type="Proteomes" id="UP001156215">
    <property type="component" value="Chromosome"/>
</dbReference>
<organism evidence="1 2">
    <name type="scientific">Oxalobacter vibrioformis</name>
    <dbReference type="NCBI Taxonomy" id="933080"/>
    <lineage>
        <taxon>Bacteria</taxon>
        <taxon>Pseudomonadati</taxon>
        <taxon>Pseudomonadota</taxon>
        <taxon>Betaproteobacteria</taxon>
        <taxon>Burkholderiales</taxon>
        <taxon>Oxalobacteraceae</taxon>
        <taxon>Oxalobacter</taxon>
    </lineage>
</organism>
<dbReference type="EMBL" id="CP098242">
    <property type="protein sequence ID" value="WAW09571.1"/>
    <property type="molecule type" value="Genomic_DNA"/>
</dbReference>
<dbReference type="RefSeq" id="WP_269308573.1">
    <property type="nucleotide sequence ID" value="NZ_CP098242.1"/>
</dbReference>
<keyword evidence="2" id="KW-1185">Reference proteome</keyword>
<proteinExistence type="predicted"/>
<name>A0A9E9P3X4_9BURK</name>
<evidence type="ECO:0000313" key="2">
    <source>
        <dbReference type="Proteomes" id="UP001156215"/>
    </source>
</evidence>
<dbReference type="AlphaFoldDB" id="A0A9E9P3X4"/>
<sequence length="120" mass="13539">MIRRTSCPCCKKNGNRHWKKSGRPPPKAYRQYNEIDELKKSEIIPIGEESSFALINLEDRKWPERAAFSLHTASPGGTLPAGTPYILILSYFSSRPNHPLLAITQDILASHHLPCLTDDL</sequence>
<accession>A0A9E9P3X4</accession>
<protein>
    <submittedName>
        <fullName evidence="1">Uncharacterized protein</fullName>
    </submittedName>
</protein>
<dbReference type="KEGG" id="ovb:NB640_10060"/>